<dbReference type="Pfam" id="PF00780">
    <property type="entry name" value="CNH"/>
    <property type="match status" value="1"/>
</dbReference>
<dbReference type="Pfam" id="PF10367">
    <property type="entry name" value="zf-Vps39_C"/>
    <property type="match status" value="1"/>
</dbReference>
<sequence length="714" mass="80867">MHRHLCRIVVGTTDSSLLLYSIEEEPSFAINLVESKKIPSKKPVEQLCVLKSAGAANGEVLDSGGVGNLCVGLKRKLLVFECSGKDITMKREIAIPDRARTLEWVDREKLVATFYRGYYLVDLAEASVKEILTLGGTLTSALGSWPSLKTTRPTVACLPDGRLMLGKDDHSMFLNADGSPTHDREFQWSSAPEFVVFSAPYVAGLIGSQIEVRSLKTGAVVQMVDLPQIRSMVGSPNVLVTSPTFIWRLLPLDFEDQIEQLIASNQFVQAQRLIEDLEFPTEEDKTANIIRVRGLYAHHIFTNEKRYAEAVSILQELQASPIDVINLYPDLAIDTAEEESTEHVEPSDTKALRILMDYLINQRVVLAKLKQQQEHSGSYEDYPTVADTVYLMEIVDTTLLKVYLRVNKSLVGPLVRIQNYCNLEESEKVLLDNQRYLDLVDLYRGKALHGKALEFLQGRSASSDATSEFDKMIFYMQGMNFDEQIALILKYADWVIRRDAAGGMKVFTEHYDEVSLPTKRKIVDHLEALSPDFANTYLEYLIWEREDATPEMHDRLILSYLKVLVRDMQEHAGYAGPQLPKRPAGDQQTDKGKSFWKTRRKLASFLDQSKIYHAEKVLAVLELIPPTIPLSDLVGYLEKTLHDMHRNRNMDDVVKNLLKAEKLQAQGRLAFYQSRRIVITEERMCSKCLKRISNTVFTVLPSGLVMHAFCALKK</sequence>
<dbReference type="PANTHER" id="PTHR12894:SF49">
    <property type="entry name" value="VAM6_VPS39-LIKE PROTEIN"/>
    <property type="match status" value="1"/>
</dbReference>
<dbReference type="InterPro" id="IPR032914">
    <property type="entry name" value="Vam6/VPS39/TRAP1"/>
</dbReference>
<dbReference type="GO" id="GO:0005737">
    <property type="term" value="C:cytoplasm"/>
    <property type="evidence" value="ECO:0007669"/>
    <property type="project" value="TreeGrafter"/>
</dbReference>
<protein>
    <submittedName>
        <fullName evidence="5">Vam6/Vps39-like protein</fullName>
    </submittedName>
</protein>
<gene>
    <name evidence="5" type="primary">VPS39</name>
    <name evidence="5" type="ORF">HK097_010407</name>
</gene>
<keyword evidence="2" id="KW-0472">Membrane</keyword>
<dbReference type="EMBL" id="JADGJD010000077">
    <property type="protein sequence ID" value="KAJ3055453.1"/>
    <property type="molecule type" value="Genomic_DNA"/>
</dbReference>
<dbReference type="AlphaFoldDB" id="A0AAD5SKB0"/>
<organism evidence="5 6">
    <name type="scientific">Rhizophlyctis rosea</name>
    <dbReference type="NCBI Taxonomy" id="64517"/>
    <lineage>
        <taxon>Eukaryota</taxon>
        <taxon>Fungi</taxon>
        <taxon>Fungi incertae sedis</taxon>
        <taxon>Chytridiomycota</taxon>
        <taxon>Chytridiomycota incertae sedis</taxon>
        <taxon>Chytridiomycetes</taxon>
        <taxon>Rhizophlyctidales</taxon>
        <taxon>Rhizophlyctidaceae</taxon>
        <taxon>Rhizophlyctis</taxon>
    </lineage>
</organism>
<comment type="caution">
    <text evidence="5">The sequence shown here is derived from an EMBL/GenBank/DDBJ whole genome shotgun (WGS) entry which is preliminary data.</text>
</comment>
<feature type="domain" description="CNH" evidence="4">
    <location>
        <begin position="1"/>
        <end position="239"/>
    </location>
</feature>
<evidence type="ECO:0000256" key="1">
    <source>
        <dbReference type="ARBA" id="ARBA00004184"/>
    </source>
</evidence>
<dbReference type="GO" id="GO:0016020">
    <property type="term" value="C:membrane"/>
    <property type="evidence" value="ECO:0007669"/>
    <property type="project" value="TreeGrafter"/>
</dbReference>
<reference evidence="5" key="1">
    <citation type="submission" date="2020-05" db="EMBL/GenBank/DDBJ databases">
        <title>Phylogenomic resolution of chytrid fungi.</title>
        <authorList>
            <person name="Stajich J.E."/>
            <person name="Amses K."/>
            <person name="Simmons R."/>
            <person name="Seto K."/>
            <person name="Myers J."/>
            <person name="Bonds A."/>
            <person name="Quandt C.A."/>
            <person name="Barry K."/>
            <person name="Liu P."/>
            <person name="Grigoriev I."/>
            <person name="Longcore J.E."/>
            <person name="James T.Y."/>
        </authorList>
    </citation>
    <scope>NUCLEOTIDE SEQUENCE</scope>
    <source>
        <strain evidence="5">JEL0318</strain>
    </source>
</reference>
<dbReference type="Proteomes" id="UP001212841">
    <property type="component" value="Unassembled WGS sequence"/>
</dbReference>
<name>A0AAD5SKB0_9FUNG</name>
<dbReference type="InterPro" id="IPR001180">
    <property type="entry name" value="CNH_dom"/>
</dbReference>
<keyword evidence="6" id="KW-1185">Reference proteome</keyword>
<dbReference type="Pfam" id="PF10366">
    <property type="entry name" value="Vps39_1"/>
    <property type="match status" value="1"/>
</dbReference>
<proteinExistence type="inferred from homology"/>
<dbReference type="PROSITE" id="PS50219">
    <property type="entry name" value="CNH"/>
    <property type="match status" value="1"/>
</dbReference>
<evidence type="ECO:0000256" key="3">
    <source>
        <dbReference type="ARBA" id="ARBA00038201"/>
    </source>
</evidence>
<accession>A0AAD5SKB0</accession>
<evidence type="ECO:0000313" key="5">
    <source>
        <dbReference type="EMBL" id="KAJ3055453.1"/>
    </source>
</evidence>
<dbReference type="InterPro" id="IPR019452">
    <property type="entry name" value="VPS39/TGF_beta_rcpt-assoc_1"/>
</dbReference>
<comment type="similarity">
    <text evidence="3">Belongs to the VAM6/VPS39 family.</text>
</comment>
<comment type="subcellular location">
    <subcellularLocation>
        <location evidence="1">Endomembrane system</location>
        <topology evidence="1">Peripheral membrane protein</topology>
    </subcellularLocation>
</comment>
<dbReference type="GO" id="GO:0012505">
    <property type="term" value="C:endomembrane system"/>
    <property type="evidence" value="ECO:0007669"/>
    <property type="project" value="UniProtKB-SubCell"/>
</dbReference>
<dbReference type="GO" id="GO:0006914">
    <property type="term" value="P:autophagy"/>
    <property type="evidence" value="ECO:0007669"/>
    <property type="project" value="TreeGrafter"/>
</dbReference>
<dbReference type="GO" id="GO:0034058">
    <property type="term" value="P:endosomal vesicle fusion"/>
    <property type="evidence" value="ECO:0007669"/>
    <property type="project" value="TreeGrafter"/>
</dbReference>
<evidence type="ECO:0000313" key="6">
    <source>
        <dbReference type="Proteomes" id="UP001212841"/>
    </source>
</evidence>
<dbReference type="InterPro" id="IPR019453">
    <property type="entry name" value="VPS39/TGFA1_Znf"/>
</dbReference>
<dbReference type="PANTHER" id="PTHR12894">
    <property type="entry name" value="CNH DOMAIN CONTAINING"/>
    <property type="match status" value="1"/>
</dbReference>
<evidence type="ECO:0000259" key="4">
    <source>
        <dbReference type="PROSITE" id="PS50219"/>
    </source>
</evidence>
<evidence type="ECO:0000256" key="2">
    <source>
        <dbReference type="ARBA" id="ARBA00023136"/>
    </source>
</evidence>